<dbReference type="GeneID" id="2913755"/>
<dbReference type="PANTHER" id="PTHR18460:SF3">
    <property type="entry name" value="TELO2-INTERACTING PROTEIN 1 HOMOLOG"/>
    <property type="match status" value="1"/>
</dbReference>
<sequence length="1240" mass="140808">MSVDEVISKVGGEEQDVQRALSSSLFSAIKPFCVELTQLALLPNPIFKSDSQKLISGLNNVSRTLDAHYRENSQFGAYRLSANIADYVFFPLSNLLKQPALNDEIISILLAIIAFLIRHSWSHNVDVKLLDQLYPLILFLVDNNVGAKGVTVIEKKEFSFKQPAINVMNSLIYCLPVDYFSSNPKNLTMLGSSTTILLDILASLQNPTTQEEIVLVNSCLETIDVLYSKVSSEQLSHIFPGSVSHLVNFSTSSKSLHFSIICGILKLLRKLIVKVFSDRDLKISFDSSDLQPDLQKLNELWEDQNEEEHTIAKMDTLHIKLEIPATGNKHRTTSWLFATAKQLKISLTILFRTFLTSQSNRQKVRTKTQVSNELISFVNEILKNCFISLFKDFCTIALDVLSMLVSILTSDETTSIQKTTEEEMKIDEYTSLVISNISAIDTNDKNQQLLYNHVKLKLADFINNKLSSIIFSTDDEKINSYIVSLKFQFSILNKLSNNLFTNEDAVQDLKLKLTQNLQSQFVNCFAFNNQLKGKELFPLAINGTLSDNANESENKLDDIELPPHINAHKLTRVDDKNRLTNNSHNRNAYMDNLLILSKTWSGVKPYSESSEMLSSYFKGIYSPFIENRFVGLLSFIALLGASNESKSLVTIENLLLRNDIPGVNDISTQYLDKAISLWMANNLLGAYKSRDSKQIQSLSNNDSFDINEFLVFESKDSVTNSQIPNESNIEEMSYLIMGKAQELIDEVSSLMNSPENVTSKNKIQLYKIYEFAYAVAIDSIGQLANHLPLSDFQTDFLIDYLYPLLEALTYQSNSLIQMHAVSSLESIVQNYYNGSLELLVMDNSDYLIDCLSLKLSVVSTLTPALPGILLIVLKIAGIKLLLTNQLSDVLTKMFILIDSYHGYSALVEGFFIVFEELIQQIKDEYLKQAILSKEESDPSINNSLYKPWGLSNFKQLSTLIDDSNRLIDPMNDYDSNKEYFKRKPDTAFGDQLVDSDDEEDETDETNQNDDQELWNSRIPKDIYFIVQKIFNYGFRLLSHPSTNLRIQIIKTLINIYPILTENHSLLLPIISQHWPVLLTLVSGASTLSTFSENDPYDYASDNIIVLALEFVIKIVEEDKNKGEKFLAKKFVEIWEHLSNNSKISSYIKNSNSSRQSNRHYKQKSLSTLEDTMAPSISNPKMIQLYVKFIITGLNTYERTISDLTAYNMVKFCYSMGLSKDQYMVKEVQNILWVIEHETVL</sequence>
<dbReference type="Pfam" id="PF24181">
    <property type="entry name" value="TPR_TTI1_C"/>
    <property type="match status" value="1"/>
</dbReference>
<dbReference type="HOGENOM" id="CLU_005544_0_0_1"/>
<dbReference type="KEGG" id="dha:DEHA2B06842g"/>
<feature type="domain" description="TTI1 C-terminal TPR" evidence="3">
    <location>
        <begin position="946"/>
        <end position="1079"/>
    </location>
</feature>
<dbReference type="InterPro" id="IPR057566">
    <property type="entry name" value="TPR_TTI1_N"/>
</dbReference>
<name>Q6BX13_DEBHA</name>
<organism evidence="4 5">
    <name type="scientific">Debaryomyces hansenii (strain ATCC 36239 / CBS 767 / BCRC 21394 / JCM 1990 / NBRC 0083 / IGC 2968)</name>
    <name type="common">Yeast</name>
    <name type="synonym">Torulaspora hansenii</name>
    <dbReference type="NCBI Taxonomy" id="284592"/>
    <lineage>
        <taxon>Eukaryota</taxon>
        <taxon>Fungi</taxon>
        <taxon>Dikarya</taxon>
        <taxon>Ascomycota</taxon>
        <taxon>Saccharomycotina</taxon>
        <taxon>Pichiomycetes</taxon>
        <taxon>Debaryomycetaceae</taxon>
        <taxon>Debaryomyces</taxon>
    </lineage>
</organism>
<protein>
    <submittedName>
        <fullName evidence="4">DEHA2B06842p</fullName>
    </submittedName>
</protein>
<dbReference type="EMBL" id="CR382134">
    <property type="protein sequence ID" value="CAG85254.2"/>
    <property type="molecule type" value="Genomic_DNA"/>
</dbReference>
<dbReference type="Pfam" id="PF24173">
    <property type="entry name" value="TPR_TTI1_N"/>
    <property type="match status" value="1"/>
</dbReference>
<dbReference type="InterPro" id="IPR052587">
    <property type="entry name" value="TELO2-interacting_protein_1"/>
</dbReference>
<reference evidence="4 5" key="1">
    <citation type="journal article" date="2004" name="Nature">
        <title>Genome evolution in yeasts.</title>
        <authorList>
            <consortium name="Genolevures"/>
            <person name="Dujon B."/>
            <person name="Sherman D."/>
            <person name="Fischer G."/>
            <person name="Durrens P."/>
            <person name="Casaregola S."/>
            <person name="Lafontaine I."/>
            <person name="de Montigny J."/>
            <person name="Marck C."/>
            <person name="Neuveglise C."/>
            <person name="Talla E."/>
            <person name="Goffard N."/>
            <person name="Frangeul L."/>
            <person name="Aigle M."/>
            <person name="Anthouard V."/>
            <person name="Babour A."/>
            <person name="Barbe V."/>
            <person name="Barnay S."/>
            <person name="Blanchin S."/>
            <person name="Beckerich J.M."/>
            <person name="Beyne E."/>
            <person name="Bleykasten C."/>
            <person name="Boisrame A."/>
            <person name="Boyer J."/>
            <person name="Cattolico L."/>
            <person name="Confanioleri F."/>
            <person name="de Daruvar A."/>
            <person name="Despons L."/>
            <person name="Fabre E."/>
            <person name="Fairhead C."/>
            <person name="Ferry-Dumazet H."/>
            <person name="Groppi A."/>
            <person name="Hantraye F."/>
            <person name="Hennequin C."/>
            <person name="Jauniaux N."/>
            <person name="Joyet P."/>
            <person name="Kachouri R."/>
            <person name="Kerrest A."/>
            <person name="Koszul R."/>
            <person name="Lemaire M."/>
            <person name="Lesur I."/>
            <person name="Ma L."/>
            <person name="Muller H."/>
            <person name="Nicaud J.M."/>
            <person name="Nikolski M."/>
            <person name="Oztas S."/>
            <person name="Ozier-Kalogeropoulos O."/>
            <person name="Pellenz S."/>
            <person name="Potier S."/>
            <person name="Richard G.F."/>
            <person name="Straub M.L."/>
            <person name="Suleau A."/>
            <person name="Swennene D."/>
            <person name="Tekaia F."/>
            <person name="Wesolowski-Louvel M."/>
            <person name="Westhof E."/>
            <person name="Wirth B."/>
            <person name="Zeniou-Meyer M."/>
            <person name="Zivanovic I."/>
            <person name="Bolotin-Fukuhara M."/>
            <person name="Thierry A."/>
            <person name="Bouchier C."/>
            <person name="Caudron B."/>
            <person name="Scarpelli C."/>
            <person name="Gaillardin C."/>
            <person name="Weissenbach J."/>
            <person name="Wincker P."/>
            <person name="Souciet J.L."/>
        </authorList>
    </citation>
    <scope>NUCLEOTIDE SEQUENCE [LARGE SCALE GENOMIC DNA]</scope>
    <source>
        <strain evidence="5">ATCC 36239 / CBS 767 / BCRC 21394 / JCM 1990 / NBRC 0083 / IGC 2968</strain>
    </source>
</reference>
<dbReference type="eggNOG" id="KOG4524">
    <property type="taxonomic scope" value="Eukaryota"/>
</dbReference>
<dbReference type="InterPro" id="IPR016441">
    <property type="entry name" value="Tti1"/>
</dbReference>
<dbReference type="InterPro" id="IPR049362">
    <property type="entry name" value="TTI1_rpt"/>
</dbReference>
<dbReference type="InterPro" id="IPR057567">
    <property type="entry name" value="TPR_TTI1_C"/>
</dbReference>
<dbReference type="InterPro" id="IPR016024">
    <property type="entry name" value="ARM-type_fold"/>
</dbReference>
<feature type="region of interest" description="Disordered" evidence="1">
    <location>
        <begin position="988"/>
        <end position="1012"/>
    </location>
</feature>
<dbReference type="PIRSF" id="PIRSF005250">
    <property type="entry name" value="UCP005250"/>
    <property type="match status" value="1"/>
</dbReference>
<evidence type="ECO:0000259" key="2">
    <source>
        <dbReference type="Pfam" id="PF24173"/>
    </source>
</evidence>
<dbReference type="PANTHER" id="PTHR18460">
    <property type="entry name" value="TEL2 INTERACTING PROTEIN 1 TTI1 FAMILY MEMBER"/>
    <property type="match status" value="1"/>
</dbReference>
<dbReference type="FunCoup" id="Q6BX13">
    <property type="interactions" value="644"/>
</dbReference>
<dbReference type="GO" id="GO:0005737">
    <property type="term" value="C:cytoplasm"/>
    <property type="evidence" value="ECO:0007669"/>
    <property type="project" value="TreeGrafter"/>
</dbReference>
<gene>
    <name evidence="4" type="ordered locus">DEHA2B06842g</name>
</gene>
<dbReference type="AlphaFoldDB" id="Q6BX13"/>
<feature type="compositionally biased region" description="Acidic residues" evidence="1">
    <location>
        <begin position="993"/>
        <end position="1012"/>
    </location>
</feature>
<dbReference type="SUPFAM" id="SSF48371">
    <property type="entry name" value="ARM repeat"/>
    <property type="match status" value="1"/>
</dbReference>
<dbReference type="STRING" id="284592.Q6BX13"/>
<feature type="domain" description="TTI1 N-terminal TPR" evidence="2">
    <location>
        <begin position="26"/>
        <end position="405"/>
    </location>
</feature>
<dbReference type="InParanoid" id="Q6BX13"/>
<evidence type="ECO:0000313" key="5">
    <source>
        <dbReference type="Proteomes" id="UP000000599"/>
    </source>
</evidence>
<dbReference type="VEuPathDB" id="FungiDB:DEHA2B06842g"/>
<evidence type="ECO:0000256" key="1">
    <source>
        <dbReference type="SAM" id="MobiDB-lite"/>
    </source>
</evidence>
<dbReference type="Pfam" id="PF21547">
    <property type="entry name" value="TTI1"/>
    <property type="match status" value="1"/>
</dbReference>
<dbReference type="Proteomes" id="UP000000599">
    <property type="component" value="Chromosome B"/>
</dbReference>
<proteinExistence type="predicted"/>
<dbReference type="OMA" id="SLYKPWG"/>
<accession>Q6BX13</accession>
<dbReference type="OrthoDB" id="6781668at2759"/>
<keyword evidence="5" id="KW-1185">Reference proteome</keyword>
<evidence type="ECO:0000313" key="4">
    <source>
        <dbReference type="EMBL" id="CAG85254.2"/>
    </source>
</evidence>
<evidence type="ECO:0000259" key="3">
    <source>
        <dbReference type="Pfam" id="PF24181"/>
    </source>
</evidence>
<dbReference type="RefSeq" id="XP_457256.2">
    <property type="nucleotide sequence ID" value="XM_457256.1"/>
</dbReference>